<comment type="caution">
    <text evidence="1">The sequence shown here is derived from an EMBL/GenBank/DDBJ whole genome shotgun (WGS) entry which is preliminary data.</text>
</comment>
<organism evidence="1 2">
    <name type="scientific">Fusarium oxysporum f. sp. cubense</name>
    <dbReference type="NCBI Taxonomy" id="61366"/>
    <lineage>
        <taxon>Eukaryota</taxon>
        <taxon>Fungi</taxon>
        <taxon>Dikarya</taxon>
        <taxon>Ascomycota</taxon>
        <taxon>Pezizomycotina</taxon>
        <taxon>Sordariomycetes</taxon>
        <taxon>Hypocreomycetidae</taxon>
        <taxon>Hypocreales</taxon>
        <taxon>Nectriaceae</taxon>
        <taxon>Fusarium</taxon>
        <taxon>Fusarium oxysporum species complex</taxon>
    </lineage>
</organism>
<feature type="non-terminal residue" evidence="1">
    <location>
        <position position="1"/>
    </location>
</feature>
<dbReference type="AlphaFoldDB" id="A0A5C6TM17"/>
<sequence>SLSKIEFAKFNHVEIAHLRDLCLLCAIGHSPSKLCLILIGSQGQHRKSETSLKRDDNRVDCLLVGIVLIAKTMRHLISFHEQTLDEPHLPAAAAVALGLGDLRVAREAIPLRGRSCAEEKGWNVAAPFDFDRRCRECTTYANPKQIFLLDVSSFSAEAHLRYMPSDEAWKKYESGETEEKEKVSWDVTVSSHRYLRYFRHRRIAWNRGAVVWVSLRSPSRTEVEGLDYGQSPGEKSW</sequence>
<proteinExistence type="predicted"/>
<dbReference type="EMBL" id="VMNF01000003">
    <property type="protein sequence ID" value="TXC12125.1"/>
    <property type="molecule type" value="Genomic_DNA"/>
</dbReference>
<reference evidence="1 2" key="1">
    <citation type="submission" date="2019-07" db="EMBL/GenBank/DDBJ databases">
        <title>The First High-Quality Draft Genome Sequence of the Causal Agent of the Current Panama Disease Epidemic.</title>
        <authorList>
            <person name="Warmington R.J."/>
            <person name="Kay W."/>
            <person name="Jeffries A."/>
            <person name="Bebber D."/>
            <person name="Moore K."/>
            <person name="Studholme D.J."/>
        </authorList>
    </citation>
    <scope>NUCLEOTIDE SEQUENCE [LARGE SCALE GENOMIC DNA]</scope>
    <source>
        <strain evidence="1 2">TR4</strain>
    </source>
</reference>
<dbReference type="Proteomes" id="UP000321331">
    <property type="component" value="Unassembled WGS sequence"/>
</dbReference>
<accession>A0A5C6TM17</accession>
<protein>
    <submittedName>
        <fullName evidence="1">Uncharacterized protein</fullName>
    </submittedName>
</protein>
<gene>
    <name evidence="1" type="ORF">FocTR4_00006921</name>
</gene>
<name>A0A5C6TM17_FUSOC</name>
<evidence type="ECO:0000313" key="2">
    <source>
        <dbReference type="Proteomes" id="UP000321331"/>
    </source>
</evidence>
<evidence type="ECO:0000313" key="1">
    <source>
        <dbReference type="EMBL" id="TXC12125.1"/>
    </source>
</evidence>